<keyword evidence="2" id="KW-1003">Cell membrane</keyword>
<comment type="caution">
    <text evidence="9">The sequence shown here is derived from an EMBL/GenBank/DDBJ whole genome shotgun (WGS) entry which is preliminary data.</text>
</comment>
<dbReference type="Gene3D" id="1.20.1420.20">
    <property type="entry name" value="M75 peptidase, HXXE motif"/>
    <property type="match status" value="1"/>
</dbReference>
<evidence type="ECO:0000256" key="4">
    <source>
        <dbReference type="ARBA" id="ARBA00022989"/>
    </source>
</evidence>
<organism evidence="9 10">
    <name type="scientific">Paracoccus aestuarii</name>
    <dbReference type="NCBI Taxonomy" id="453842"/>
    <lineage>
        <taxon>Bacteria</taxon>
        <taxon>Pseudomonadati</taxon>
        <taxon>Pseudomonadota</taxon>
        <taxon>Alphaproteobacteria</taxon>
        <taxon>Rhodobacterales</taxon>
        <taxon>Paracoccaceae</taxon>
        <taxon>Paracoccus</taxon>
    </lineage>
</organism>
<dbReference type="InterPro" id="IPR038352">
    <property type="entry name" value="Imelysin_sf"/>
</dbReference>
<dbReference type="AlphaFoldDB" id="A0A418ZQS2"/>
<evidence type="ECO:0000313" key="10">
    <source>
        <dbReference type="Proteomes" id="UP000285530"/>
    </source>
</evidence>
<reference evidence="9 10" key="1">
    <citation type="submission" date="2018-09" db="EMBL/GenBank/DDBJ databases">
        <title>Paracoccus onubensis nov. sp. a moderate halophilic bacterium isolated from Gruta de las Maravillas (Aracena, Spain).</title>
        <authorList>
            <person name="Jurado V."/>
            <person name="Gutierrez-Patricio S."/>
            <person name="Gonzalez-Pimentel J.L."/>
            <person name="Laiz L."/>
            <person name="Saiz-Jimenez C."/>
        </authorList>
    </citation>
    <scope>NUCLEOTIDE SEQUENCE [LARGE SCALE GENOMIC DNA]</scope>
    <source>
        <strain evidence="9 10">DSM 19484</strain>
    </source>
</reference>
<feature type="transmembrane region" description="Helical" evidence="7">
    <location>
        <begin position="30"/>
        <end position="49"/>
    </location>
</feature>
<comment type="subcellular location">
    <subcellularLocation>
        <location evidence="1">Cell membrane</location>
        <topology evidence="1">Multi-pass membrane protein</topology>
    </subcellularLocation>
</comment>
<dbReference type="PANTHER" id="PTHR32309">
    <property type="entry name" value="TYROSINE-PROTEIN KINASE"/>
    <property type="match status" value="1"/>
</dbReference>
<evidence type="ECO:0000259" key="8">
    <source>
        <dbReference type="Pfam" id="PF02706"/>
    </source>
</evidence>
<gene>
    <name evidence="9" type="ORF">D3P06_17245</name>
</gene>
<accession>A0A418ZQS2</accession>
<evidence type="ECO:0000256" key="1">
    <source>
        <dbReference type="ARBA" id="ARBA00004651"/>
    </source>
</evidence>
<dbReference type="InterPro" id="IPR050445">
    <property type="entry name" value="Bact_polysacc_biosynth/exp"/>
</dbReference>
<dbReference type="EMBL" id="QZEV01000149">
    <property type="protein sequence ID" value="RJK96672.1"/>
    <property type="molecule type" value="Genomic_DNA"/>
</dbReference>
<feature type="transmembrane region" description="Helical" evidence="7">
    <location>
        <begin position="424"/>
        <end position="443"/>
    </location>
</feature>
<keyword evidence="5 7" id="KW-0472">Membrane</keyword>
<feature type="coiled-coil region" evidence="6">
    <location>
        <begin position="292"/>
        <end position="354"/>
    </location>
</feature>
<dbReference type="Pfam" id="PF02706">
    <property type="entry name" value="Wzz"/>
    <property type="match status" value="1"/>
</dbReference>
<sequence>MPPTAWGLALPGGRPVIDLRFYWSLLIRRLPIMLALFIICATFGAVSAIRAPSTYTTSARLLVENPQILQQGATSGRNDTTAQGLDVIEQQLLTRANLIDIANKLNVFAAYPGLSVDERLQWMRNATSIRRSSGANQATSMTVSFTSTDPRIAASVVNELTTLILSANTRNRVGVAEERLQFFQQEVERLSADLDQQNARILEFKQSNSQSLPENLTYNQNRQSLLQERISRLESELSSLQTQRQDMVRLFEETGNIRQTAQPQTVEEQQLAQLRAELSGVLSIYAESSPRVTSLRNRIAAAERQLQAQAGAAGGAGSETTILDVSLSQIDTRMTALQSELDQANAELATVQAAVSATATNSITLGALERDQANIQTRYNAAVADLSQARTVERIETSSQGQRITVLEAAGVPNYPSGPNRKKIAAMGVGLGLGLAGGFFVLMEILNNSVRRPGELRSRFQITPLAVIPYIETRQERRHRRTVTLALIAAVMVLIPLGLVALHTQYMPLDVLAQKVVTRLGLG</sequence>
<dbReference type="OrthoDB" id="8114194at2"/>
<evidence type="ECO:0000256" key="5">
    <source>
        <dbReference type="ARBA" id="ARBA00023136"/>
    </source>
</evidence>
<feature type="domain" description="Polysaccharide chain length determinant N-terminal" evidence="8">
    <location>
        <begin position="17"/>
        <end position="76"/>
    </location>
</feature>
<evidence type="ECO:0000256" key="6">
    <source>
        <dbReference type="SAM" id="Coils"/>
    </source>
</evidence>
<proteinExistence type="predicted"/>
<evidence type="ECO:0000256" key="7">
    <source>
        <dbReference type="SAM" id="Phobius"/>
    </source>
</evidence>
<keyword evidence="10" id="KW-1185">Reference proteome</keyword>
<dbReference type="GO" id="GO:0004713">
    <property type="term" value="F:protein tyrosine kinase activity"/>
    <property type="evidence" value="ECO:0007669"/>
    <property type="project" value="TreeGrafter"/>
</dbReference>
<name>A0A418ZQS2_9RHOB</name>
<protein>
    <recommendedName>
        <fullName evidence="8">Polysaccharide chain length determinant N-terminal domain-containing protein</fullName>
    </recommendedName>
</protein>
<dbReference type="PANTHER" id="PTHR32309:SF13">
    <property type="entry name" value="FERRIC ENTEROBACTIN TRANSPORT PROTEIN FEPE"/>
    <property type="match status" value="1"/>
</dbReference>
<keyword evidence="3 7" id="KW-0812">Transmembrane</keyword>
<evidence type="ECO:0000313" key="9">
    <source>
        <dbReference type="EMBL" id="RJK96672.1"/>
    </source>
</evidence>
<keyword evidence="4 7" id="KW-1133">Transmembrane helix</keyword>
<evidence type="ECO:0000256" key="2">
    <source>
        <dbReference type="ARBA" id="ARBA00022475"/>
    </source>
</evidence>
<evidence type="ECO:0000256" key="3">
    <source>
        <dbReference type="ARBA" id="ARBA00022692"/>
    </source>
</evidence>
<keyword evidence="6" id="KW-0175">Coiled coil</keyword>
<dbReference type="Proteomes" id="UP000285530">
    <property type="component" value="Unassembled WGS sequence"/>
</dbReference>
<feature type="transmembrane region" description="Helical" evidence="7">
    <location>
        <begin position="483"/>
        <end position="502"/>
    </location>
</feature>
<feature type="coiled-coil region" evidence="6">
    <location>
        <begin position="173"/>
        <end position="250"/>
    </location>
</feature>
<dbReference type="InterPro" id="IPR003856">
    <property type="entry name" value="LPS_length_determ_N"/>
</dbReference>
<dbReference type="GO" id="GO:0005886">
    <property type="term" value="C:plasma membrane"/>
    <property type="evidence" value="ECO:0007669"/>
    <property type="project" value="UniProtKB-SubCell"/>
</dbReference>